<dbReference type="Proteomes" id="UP000242715">
    <property type="component" value="Unassembled WGS sequence"/>
</dbReference>
<sequence length="123" mass="13894">MNSKVLLFLAMLLATILLISAEAASKDNDEKFNKNDDNMETNGVADESKYGYGWGWGYGGPWHSGYGGPWYHHGRHGHHHGGWRGRGYSCLYGCCSRWSYYGGCRCCYPGEHRKVNTNVEPRN</sequence>
<protein>
    <recommendedName>
        <fullName evidence="4">Glycine-rich protein</fullName>
    </recommendedName>
</protein>
<dbReference type="PANTHER" id="PTHR37389:SF37">
    <property type="entry name" value="GLYCINE RICH PROTEIN-RELATED"/>
    <property type="match status" value="1"/>
</dbReference>
<keyword evidence="3" id="KW-1185">Reference proteome</keyword>
<name>A0A2Z6MVI6_TRISU</name>
<keyword evidence="1" id="KW-0732">Signal</keyword>
<feature type="chain" id="PRO_5016258479" description="Glycine-rich protein" evidence="1">
    <location>
        <begin position="22"/>
        <end position="123"/>
    </location>
</feature>
<dbReference type="EMBL" id="DF973637">
    <property type="protein sequence ID" value="GAU36674.1"/>
    <property type="molecule type" value="Genomic_DNA"/>
</dbReference>
<dbReference type="AlphaFoldDB" id="A0A2Z6MVI6"/>
<evidence type="ECO:0008006" key="4">
    <source>
        <dbReference type="Google" id="ProtNLM"/>
    </source>
</evidence>
<accession>A0A2Z6MVI6</accession>
<feature type="signal peptide" evidence="1">
    <location>
        <begin position="1"/>
        <end position="21"/>
    </location>
</feature>
<dbReference type="PANTHER" id="PTHR37389">
    <property type="entry name" value="NODULIN-24"/>
    <property type="match status" value="1"/>
</dbReference>
<reference evidence="3" key="1">
    <citation type="journal article" date="2017" name="Front. Plant Sci.">
        <title>Climate Clever Clovers: New Paradigm to Reduce the Environmental Footprint of Ruminants by Breeding Low Methanogenic Forages Utilizing Haplotype Variation.</title>
        <authorList>
            <person name="Kaur P."/>
            <person name="Appels R."/>
            <person name="Bayer P.E."/>
            <person name="Keeble-Gagnere G."/>
            <person name="Wang J."/>
            <person name="Hirakawa H."/>
            <person name="Shirasawa K."/>
            <person name="Vercoe P."/>
            <person name="Stefanova K."/>
            <person name="Durmic Z."/>
            <person name="Nichols P."/>
            <person name="Revell C."/>
            <person name="Isobe S.N."/>
            <person name="Edwards D."/>
            <person name="Erskine W."/>
        </authorList>
    </citation>
    <scope>NUCLEOTIDE SEQUENCE [LARGE SCALE GENOMIC DNA]</scope>
    <source>
        <strain evidence="3">cv. Daliak</strain>
    </source>
</reference>
<gene>
    <name evidence="2" type="ORF">TSUD_15870</name>
</gene>
<evidence type="ECO:0000313" key="2">
    <source>
        <dbReference type="EMBL" id="GAU36674.1"/>
    </source>
</evidence>
<dbReference type="Pfam" id="PF07172">
    <property type="entry name" value="GRP"/>
    <property type="match status" value="1"/>
</dbReference>
<proteinExistence type="predicted"/>
<evidence type="ECO:0000313" key="3">
    <source>
        <dbReference type="Proteomes" id="UP000242715"/>
    </source>
</evidence>
<dbReference type="InterPro" id="IPR010800">
    <property type="entry name" value="GRP"/>
</dbReference>
<evidence type="ECO:0000256" key="1">
    <source>
        <dbReference type="SAM" id="SignalP"/>
    </source>
</evidence>
<dbReference type="OrthoDB" id="10514851at2759"/>
<organism evidence="2 3">
    <name type="scientific">Trifolium subterraneum</name>
    <name type="common">Subterranean clover</name>
    <dbReference type="NCBI Taxonomy" id="3900"/>
    <lineage>
        <taxon>Eukaryota</taxon>
        <taxon>Viridiplantae</taxon>
        <taxon>Streptophyta</taxon>
        <taxon>Embryophyta</taxon>
        <taxon>Tracheophyta</taxon>
        <taxon>Spermatophyta</taxon>
        <taxon>Magnoliopsida</taxon>
        <taxon>eudicotyledons</taxon>
        <taxon>Gunneridae</taxon>
        <taxon>Pentapetalae</taxon>
        <taxon>rosids</taxon>
        <taxon>fabids</taxon>
        <taxon>Fabales</taxon>
        <taxon>Fabaceae</taxon>
        <taxon>Papilionoideae</taxon>
        <taxon>50 kb inversion clade</taxon>
        <taxon>NPAAA clade</taxon>
        <taxon>Hologalegina</taxon>
        <taxon>IRL clade</taxon>
        <taxon>Trifolieae</taxon>
        <taxon>Trifolium</taxon>
    </lineage>
</organism>